<dbReference type="Gene3D" id="3.20.20.190">
    <property type="entry name" value="Phosphatidylinositol (PI) phosphodiesterase"/>
    <property type="match status" value="1"/>
</dbReference>
<evidence type="ECO:0000313" key="3">
    <source>
        <dbReference type="Proteomes" id="UP001500433"/>
    </source>
</evidence>
<dbReference type="PANTHER" id="PTHR46320">
    <property type="entry name" value="GLYCEROPHOSPHODIESTER PHOSPHODIESTERASE 1"/>
    <property type="match status" value="1"/>
</dbReference>
<evidence type="ECO:0000313" key="2">
    <source>
        <dbReference type="EMBL" id="GAA4895847.1"/>
    </source>
</evidence>
<dbReference type="Pfam" id="PF03009">
    <property type="entry name" value="GDPD"/>
    <property type="match status" value="1"/>
</dbReference>
<dbReference type="Proteomes" id="UP001500433">
    <property type="component" value="Unassembled WGS sequence"/>
</dbReference>
<dbReference type="PANTHER" id="PTHR46320:SF1">
    <property type="entry name" value="GLYCEROPHOSPHODIESTER PHOSPHODIESTERASE 1"/>
    <property type="match status" value="1"/>
</dbReference>
<dbReference type="InterPro" id="IPR017946">
    <property type="entry name" value="PLC-like_Pdiesterase_TIM-brl"/>
</dbReference>
<reference evidence="3" key="1">
    <citation type="journal article" date="2019" name="Int. J. Syst. Evol. Microbiol.">
        <title>The Global Catalogue of Microorganisms (GCM) 10K type strain sequencing project: providing services to taxonomists for standard genome sequencing and annotation.</title>
        <authorList>
            <consortium name="The Broad Institute Genomics Platform"/>
            <consortium name="The Broad Institute Genome Sequencing Center for Infectious Disease"/>
            <person name="Wu L."/>
            <person name="Ma J."/>
        </authorList>
    </citation>
    <scope>NUCLEOTIDE SEQUENCE [LARGE SCALE GENOMIC DNA]</scope>
    <source>
        <strain evidence="3">JCM 18274</strain>
    </source>
</reference>
<feature type="domain" description="GP-PDE" evidence="1">
    <location>
        <begin position="60"/>
        <end position="302"/>
    </location>
</feature>
<dbReference type="SUPFAM" id="SSF51695">
    <property type="entry name" value="PLC-like phosphodiesterases"/>
    <property type="match status" value="1"/>
</dbReference>
<accession>A0ABP9F8S0</accession>
<name>A0ABP9F8S0_9FLAO</name>
<sequence>MIITEDYLRIVRNISILIFTIQLSYGQNYETEVDLSHVNEEAITSNQVIEKIIKESDSNILVCAHRAFYRNAPENSLKSIKDAIEASIDIAEVDIRTTKDSILVLMHDDYIDRTTTGKGLLKDYTYSQLQEFNLKINDSVTSYKIPKLSDVLLLAKDKIILNLDLKNIEPFHFYMLLKSYDMEHKVISFIWNKETIEELIKIDATYAVLPLSENKKEMQLNLERYQSPLQHFTEKNYSFSNMDWANNNGVSVFINTLWDEDIDFINGNTHSLDSLLLLRPAIIQTDYPKLMVDYLKKKGLHD</sequence>
<dbReference type="CDD" id="cd08566">
    <property type="entry name" value="GDPD_AtGDE_like"/>
    <property type="match status" value="1"/>
</dbReference>
<dbReference type="EMBL" id="BAABJH010000002">
    <property type="protein sequence ID" value="GAA4895847.1"/>
    <property type="molecule type" value="Genomic_DNA"/>
</dbReference>
<protein>
    <submittedName>
        <fullName evidence="2">Glycerophosphodiester phosphodiesterase family protein</fullName>
    </submittedName>
</protein>
<organism evidence="2 3">
    <name type="scientific">Flaviramulus aquimarinus</name>
    <dbReference type="NCBI Taxonomy" id="1170456"/>
    <lineage>
        <taxon>Bacteria</taxon>
        <taxon>Pseudomonadati</taxon>
        <taxon>Bacteroidota</taxon>
        <taxon>Flavobacteriia</taxon>
        <taxon>Flavobacteriales</taxon>
        <taxon>Flavobacteriaceae</taxon>
        <taxon>Flaviramulus</taxon>
    </lineage>
</organism>
<comment type="caution">
    <text evidence="2">The sequence shown here is derived from an EMBL/GenBank/DDBJ whole genome shotgun (WGS) entry which is preliminary data.</text>
</comment>
<keyword evidence="3" id="KW-1185">Reference proteome</keyword>
<gene>
    <name evidence="2" type="ORF">GCM10023311_20750</name>
</gene>
<dbReference type="InterPro" id="IPR030395">
    <property type="entry name" value="GP_PDE_dom"/>
</dbReference>
<evidence type="ECO:0000259" key="1">
    <source>
        <dbReference type="PROSITE" id="PS51704"/>
    </source>
</evidence>
<dbReference type="PROSITE" id="PS51704">
    <property type="entry name" value="GP_PDE"/>
    <property type="match status" value="1"/>
</dbReference>
<dbReference type="RefSeq" id="WP_345274076.1">
    <property type="nucleotide sequence ID" value="NZ_BAABJH010000002.1"/>
</dbReference>
<proteinExistence type="predicted"/>